<sequence length="329" mass="33631">MSADHSPDGREERTAQEAAIAHFAARRGGRPVPVPGDAPTRAALAELEALWQQLDGCAQSDEIAALRAAALARTAPPTIRRRPWLAVAATLGALAVGVGGVLAMRSGSVPQSAAPQLAMRALENGAAAPRTVALADGTAITLDAHSRVLVGTDGGQRRATLAQGRAFFRVVHDGAHPFRVTAGDLAVTDVGTVFEVCRDGDAAAVTLIEGAVDVAAPGLAPRRLAPGQRLTLRGQTALLGQADPAGTPGWQDGMIAADAEPLGTLVARFNRYLARPLVLRDARVGSLPVSGTFRIDDPQALIAAVAAMGHPGALAQPAAAAAHPSPQTQ</sequence>
<accession>A0ABU1MLK9</accession>
<comment type="caution">
    <text evidence="3">The sequence shown here is derived from an EMBL/GenBank/DDBJ whole genome shotgun (WGS) entry which is preliminary data.</text>
</comment>
<dbReference type="Proteomes" id="UP001184150">
    <property type="component" value="Unassembled WGS sequence"/>
</dbReference>
<dbReference type="InterPro" id="IPR006860">
    <property type="entry name" value="FecR"/>
</dbReference>
<proteinExistence type="predicted"/>
<dbReference type="Pfam" id="PF04773">
    <property type="entry name" value="FecR"/>
    <property type="match status" value="1"/>
</dbReference>
<evidence type="ECO:0000259" key="2">
    <source>
        <dbReference type="Pfam" id="PF04773"/>
    </source>
</evidence>
<organism evidence="3 4">
    <name type="scientific">Novosphingobium capsulatum</name>
    <dbReference type="NCBI Taxonomy" id="13688"/>
    <lineage>
        <taxon>Bacteria</taxon>
        <taxon>Pseudomonadati</taxon>
        <taxon>Pseudomonadota</taxon>
        <taxon>Alphaproteobacteria</taxon>
        <taxon>Sphingomonadales</taxon>
        <taxon>Sphingomonadaceae</taxon>
        <taxon>Novosphingobium</taxon>
    </lineage>
</organism>
<name>A0ABU1MLK9_9SPHN</name>
<dbReference type="PANTHER" id="PTHR30273">
    <property type="entry name" value="PERIPLASMIC SIGNAL SENSOR AND SIGMA FACTOR ACTIVATOR FECR-RELATED"/>
    <property type="match status" value="1"/>
</dbReference>
<keyword evidence="1" id="KW-0472">Membrane</keyword>
<keyword evidence="1" id="KW-1133">Transmembrane helix</keyword>
<dbReference type="Gene3D" id="2.60.120.1440">
    <property type="match status" value="1"/>
</dbReference>
<protein>
    <submittedName>
        <fullName evidence="3">Transmembrane sensor</fullName>
    </submittedName>
</protein>
<evidence type="ECO:0000313" key="3">
    <source>
        <dbReference type="EMBL" id="MDR6511099.1"/>
    </source>
</evidence>
<dbReference type="PIRSF" id="PIRSF018266">
    <property type="entry name" value="FecR"/>
    <property type="match status" value="1"/>
</dbReference>
<feature type="transmembrane region" description="Helical" evidence="1">
    <location>
        <begin position="83"/>
        <end position="104"/>
    </location>
</feature>
<evidence type="ECO:0000256" key="1">
    <source>
        <dbReference type="SAM" id="Phobius"/>
    </source>
</evidence>
<gene>
    <name evidence="3" type="ORF">J2792_001971</name>
</gene>
<keyword evidence="4" id="KW-1185">Reference proteome</keyword>
<dbReference type="RefSeq" id="WP_309805059.1">
    <property type="nucleotide sequence ID" value="NZ_JAVDRD010000004.1"/>
</dbReference>
<evidence type="ECO:0000313" key="4">
    <source>
        <dbReference type="Proteomes" id="UP001184150"/>
    </source>
</evidence>
<keyword evidence="1 3" id="KW-0812">Transmembrane</keyword>
<feature type="domain" description="FecR protein" evidence="2">
    <location>
        <begin position="125"/>
        <end position="212"/>
    </location>
</feature>
<reference evidence="3 4" key="1">
    <citation type="submission" date="2023-07" db="EMBL/GenBank/DDBJ databases">
        <title>Sorghum-associated microbial communities from plants grown in Nebraska, USA.</title>
        <authorList>
            <person name="Schachtman D."/>
        </authorList>
    </citation>
    <scope>NUCLEOTIDE SEQUENCE [LARGE SCALE GENOMIC DNA]</scope>
    <source>
        <strain evidence="3 4">DS1027</strain>
    </source>
</reference>
<dbReference type="EMBL" id="JAVDRD010000004">
    <property type="protein sequence ID" value="MDR6511099.1"/>
    <property type="molecule type" value="Genomic_DNA"/>
</dbReference>
<dbReference type="PANTHER" id="PTHR30273:SF2">
    <property type="entry name" value="PROTEIN FECR"/>
    <property type="match status" value="1"/>
</dbReference>
<dbReference type="InterPro" id="IPR012373">
    <property type="entry name" value="Ferrdict_sens_TM"/>
</dbReference>